<evidence type="ECO:0000313" key="4">
    <source>
        <dbReference type="Proteomes" id="UP001461498"/>
    </source>
</evidence>
<dbReference type="Pfam" id="PF18474">
    <property type="entry name" value="DUF5614"/>
    <property type="match status" value="1"/>
</dbReference>
<dbReference type="InterPro" id="IPR041076">
    <property type="entry name" value="DUF5614"/>
</dbReference>
<sequence>MENQEFDVESEFNKKLKLGKNLLESINNIENRINGLNKLRSKVKQEISFLENRKTSQSLKKEHLVCSNLIHYEALVSKLLRTENPISVLEVCHYKNESDQRKIIIDIVSHKKTRWCKVIARNPKALFHKFLKVKENTNRNQC</sequence>
<dbReference type="EMBL" id="JAPXFL010000004">
    <property type="protein sequence ID" value="KAK9507160.1"/>
    <property type="molecule type" value="Genomic_DNA"/>
</dbReference>
<feature type="domain" description="DUF5614" evidence="2">
    <location>
        <begin position="8"/>
        <end position="128"/>
    </location>
</feature>
<feature type="coiled-coil region" evidence="1">
    <location>
        <begin position="26"/>
        <end position="53"/>
    </location>
</feature>
<evidence type="ECO:0000259" key="2">
    <source>
        <dbReference type="Pfam" id="PF18474"/>
    </source>
</evidence>
<evidence type="ECO:0000256" key="1">
    <source>
        <dbReference type="SAM" id="Coils"/>
    </source>
</evidence>
<accession>A0AAW1DBM7</accession>
<reference evidence="3 4" key="1">
    <citation type="submission" date="2022-12" db="EMBL/GenBank/DDBJ databases">
        <title>Chromosome-level genome assembly of true bugs.</title>
        <authorList>
            <person name="Ma L."/>
            <person name="Li H."/>
        </authorList>
    </citation>
    <scope>NUCLEOTIDE SEQUENCE [LARGE SCALE GENOMIC DNA]</scope>
    <source>
        <strain evidence="3">Lab_2022b</strain>
    </source>
</reference>
<comment type="caution">
    <text evidence="3">The sequence shown here is derived from an EMBL/GenBank/DDBJ whole genome shotgun (WGS) entry which is preliminary data.</text>
</comment>
<dbReference type="PANTHER" id="PTHR13379:SF0">
    <property type="entry name" value="UPF0415 PROTEIN C7ORF25"/>
    <property type="match status" value="1"/>
</dbReference>
<dbReference type="AlphaFoldDB" id="A0AAW1DBM7"/>
<evidence type="ECO:0000313" key="3">
    <source>
        <dbReference type="EMBL" id="KAK9507160.1"/>
    </source>
</evidence>
<dbReference type="PANTHER" id="PTHR13379">
    <property type="entry name" value="UNCHARACTERIZED DUF1308"/>
    <property type="match status" value="1"/>
</dbReference>
<proteinExistence type="predicted"/>
<gene>
    <name evidence="3" type="ORF">O3M35_007072</name>
</gene>
<name>A0AAW1DBM7_9HEMI</name>
<dbReference type="Proteomes" id="UP001461498">
    <property type="component" value="Unassembled WGS sequence"/>
</dbReference>
<keyword evidence="1" id="KW-0175">Coiled coil</keyword>
<protein>
    <recommendedName>
        <fullName evidence="2">DUF5614 domain-containing protein</fullName>
    </recommendedName>
</protein>
<organism evidence="3 4">
    <name type="scientific">Rhynocoris fuscipes</name>
    <dbReference type="NCBI Taxonomy" id="488301"/>
    <lineage>
        <taxon>Eukaryota</taxon>
        <taxon>Metazoa</taxon>
        <taxon>Ecdysozoa</taxon>
        <taxon>Arthropoda</taxon>
        <taxon>Hexapoda</taxon>
        <taxon>Insecta</taxon>
        <taxon>Pterygota</taxon>
        <taxon>Neoptera</taxon>
        <taxon>Paraneoptera</taxon>
        <taxon>Hemiptera</taxon>
        <taxon>Heteroptera</taxon>
        <taxon>Panheteroptera</taxon>
        <taxon>Cimicomorpha</taxon>
        <taxon>Reduviidae</taxon>
        <taxon>Harpactorinae</taxon>
        <taxon>Harpactorini</taxon>
        <taxon>Rhynocoris</taxon>
    </lineage>
</organism>
<keyword evidence="4" id="KW-1185">Reference proteome</keyword>